<accession>X1GUG5</accession>
<dbReference type="EMBL" id="BARU01010128">
    <property type="protein sequence ID" value="GAH45254.1"/>
    <property type="molecule type" value="Genomic_DNA"/>
</dbReference>
<evidence type="ECO:0000313" key="1">
    <source>
        <dbReference type="EMBL" id="GAH45254.1"/>
    </source>
</evidence>
<protein>
    <submittedName>
        <fullName evidence="1">Uncharacterized protein</fullName>
    </submittedName>
</protein>
<sequence length="60" mass="6900">MPLDDLDKWVEEIQKEINEEAVKRYNEYIVELLQNPKKQLPKSKNGIEIGVGSGRFAALN</sequence>
<organism evidence="1">
    <name type="scientific">marine sediment metagenome</name>
    <dbReference type="NCBI Taxonomy" id="412755"/>
    <lineage>
        <taxon>unclassified sequences</taxon>
        <taxon>metagenomes</taxon>
        <taxon>ecological metagenomes</taxon>
    </lineage>
</organism>
<gene>
    <name evidence="1" type="ORF">S03H2_19395</name>
</gene>
<comment type="caution">
    <text evidence="1">The sequence shown here is derived from an EMBL/GenBank/DDBJ whole genome shotgun (WGS) entry which is preliminary data.</text>
</comment>
<dbReference type="AlphaFoldDB" id="X1GUG5"/>
<proteinExistence type="predicted"/>
<name>X1GUG5_9ZZZZ</name>
<reference evidence="1" key="1">
    <citation type="journal article" date="2014" name="Front. Microbiol.">
        <title>High frequency of phylogenetically diverse reductive dehalogenase-homologous genes in deep subseafloor sedimentary metagenomes.</title>
        <authorList>
            <person name="Kawai M."/>
            <person name="Futagami T."/>
            <person name="Toyoda A."/>
            <person name="Takaki Y."/>
            <person name="Nishi S."/>
            <person name="Hori S."/>
            <person name="Arai W."/>
            <person name="Tsubouchi T."/>
            <person name="Morono Y."/>
            <person name="Uchiyama I."/>
            <person name="Ito T."/>
            <person name="Fujiyama A."/>
            <person name="Inagaki F."/>
            <person name="Takami H."/>
        </authorList>
    </citation>
    <scope>NUCLEOTIDE SEQUENCE</scope>
    <source>
        <strain evidence="1">Expedition CK06-06</strain>
    </source>
</reference>